<name>H1DLE6_9BACT</name>
<dbReference type="HOGENOM" id="CLU_1370997_0_0_10"/>
<evidence type="ECO:0000313" key="2">
    <source>
        <dbReference type="Proteomes" id="UP000004892"/>
    </source>
</evidence>
<dbReference type="GeneID" id="98070599"/>
<sequence length="199" mass="23673">MQTDWRNEERNYNSDIKFLTRLNITLTSDHDYRSNLDNALKMIGTYCQNDRVHIIKIYPDMTFTLLHEWHKPSLPSIKNKIKKQKCFFEQELEDQLNTHNYIYIRHASDLNCKELKCFLEDCNIEESLLFPLFSGYLFSFLSFSHCTCQNSWNKDDIELFTAFSAIIAANLEKNFIFKKMNYKLKQANQLTAQLTANRL</sequence>
<dbReference type="eggNOG" id="COG2203">
    <property type="taxonomic scope" value="Bacteria"/>
</dbReference>
<keyword evidence="2" id="KW-1185">Reference proteome</keyword>
<protein>
    <recommendedName>
        <fullName evidence="3">GAF domain-containing protein</fullName>
    </recommendedName>
</protein>
<proteinExistence type="predicted"/>
<accession>H1DLE6</accession>
<dbReference type="AlphaFoldDB" id="H1DLE6"/>
<gene>
    <name evidence="1" type="ORF">HMPREF9449_03082</name>
</gene>
<evidence type="ECO:0008006" key="3">
    <source>
        <dbReference type="Google" id="ProtNLM"/>
    </source>
</evidence>
<dbReference type="Gene3D" id="3.30.450.40">
    <property type="match status" value="1"/>
</dbReference>
<dbReference type="Proteomes" id="UP000004892">
    <property type="component" value="Unassembled WGS sequence"/>
</dbReference>
<comment type="caution">
    <text evidence="1">The sequence shown here is derived from an EMBL/GenBank/DDBJ whole genome shotgun (WGS) entry which is preliminary data.</text>
</comment>
<organism evidence="1 2">
    <name type="scientific">Odoribacter laneus YIT 12061</name>
    <dbReference type="NCBI Taxonomy" id="742817"/>
    <lineage>
        <taxon>Bacteria</taxon>
        <taxon>Pseudomonadati</taxon>
        <taxon>Bacteroidota</taxon>
        <taxon>Bacteroidia</taxon>
        <taxon>Bacteroidales</taxon>
        <taxon>Odoribacteraceae</taxon>
        <taxon>Odoribacter</taxon>
    </lineage>
</organism>
<evidence type="ECO:0000313" key="1">
    <source>
        <dbReference type="EMBL" id="EHP44974.1"/>
    </source>
</evidence>
<dbReference type="RefSeq" id="WP_009138224.1">
    <property type="nucleotide sequence ID" value="NZ_JH594600.1"/>
</dbReference>
<dbReference type="InterPro" id="IPR029016">
    <property type="entry name" value="GAF-like_dom_sf"/>
</dbReference>
<reference evidence="1 2" key="1">
    <citation type="submission" date="2012-01" db="EMBL/GenBank/DDBJ databases">
        <title>The Genome Sequence of Odoribacter laneus YIT 12061.</title>
        <authorList>
            <consortium name="The Broad Institute Genome Sequencing Platform"/>
            <person name="Earl A."/>
            <person name="Ward D."/>
            <person name="Feldgarden M."/>
            <person name="Gevers D."/>
            <person name="Morotomi M."/>
            <person name="Young S.K."/>
            <person name="Zeng Q."/>
            <person name="Gargeya S."/>
            <person name="Fitzgerald M."/>
            <person name="Haas B."/>
            <person name="Abouelleil A."/>
            <person name="Alvarado L."/>
            <person name="Arachchi H.M."/>
            <person name="Berlin A."/>
            <person name="Chapman S.B."/>
            <person name="Gearin G."/>
            <person name="Goldberg J."/>
            <person name="Griggs A."/>
            <person name="Gujja S."/>
            <person name="Hansen M."/>
            <person name="Heiman D."/>
            <person name="Howarth C."/>
            <person name="Larimer J."/>
            <person name="Lui A."/>
            <person name="MacDonald P.J.P."/>
            <person name="McCowen C."/>
            <person name="Montmayeur A."/>
            <person name="Murphy C."/>
            <person name="Neiman D."/>
            <person name="Pearson M."/>
            <person name="Priest M."/>
            <person name="Roberts A."/>
            <person name="Saif S."/>
            <person name="Shea T."/>
            <person name="Sisk P."/>
            <person name="Stolte C."/>
            <person name="Sykes S."/>
            <person name="Wortman J."/>
            <person name="Nusbaum C."/>
            <person name="Birren B."/>
        </authorList>
    </citation>
    <scope>NUCLEOTIDE SEQUENCE [LARGE SCALE GENOMIC DNA]</scope>
    <source>
        <strain evidence="1 2">YIT 12061</strain>
    </source>
</reference>
<dbReference type="SUPFAM" id="SSF55781">
    <property type="entry name" value="GAF domain-like"/>
    <property type="match status" value="1"/>
</dbReference>
<dbReference type="PATRIC" id="fig|742817.3.peg.3288"/>
<dbReference type="STRING" id="742817.HMPREF9449_03082"/>
<dbReference type="EMBL" id="ADMC01000038">
    <property type="protein sequence ID" value="EHP44974.1"/>
    <property type="molecule type" value="Genomic_DNA"/>
</dbReference>